<gene>
    <name evidence="9" type="primary">cas2</name>
    <name evidence="10" type="ORF">EV211_12436</name>
</gene>
<keyword evidence="3 9" id="KW-0540">Nuclease</keyword>
<comment type="cofactor">
    <cofactor evidence="1 9">
        <name>Mg(2+)</name>
        <dbReference type="ChEBI" id="CHEBI:18420"/>
    </cofactor>
</comment>
<keyword evidence="5 9" id="KW-0255">Endonuclease</keyword>
<keyword evidence="6 9" id="KW-0378">Hydrolase</keyword>
<reference evidence="10 11" key="1">
    <citation type="submission" date="2019-03" db="EMBL/GenBank/DDBJ databases">
        <title>Genomic Encyclopedia of Type Strains, Phase IV (KMG-IV): sequencing the most valuable type-strain genomes for metagenomic binning, comparative biology and taxonomic classification.</title>
        <authorList>
            <person name="Goeker M."/>
        </authorList>
    </citation>
    <scope>NUCLEOTIDE SEQUENCE [LARGE SCALE GENOMIC DNA]</scope>
    <source>
        <strain evidence="10 11">DSM 28287</strain>
    </source>
</reference>
<evidence type="ECO:0000256" key="6">
    <source>
        <dbReference type="ARBA" id="ARBA00022801"/>
    </source>
</evidence>
<evidence type="ECO:0000256" key="8">
    <source>
        <dbReference type="ARBA" id="ARBA00023118"/>
    </source>
</evidence>
<dbReference type="GO" id="GO:0016787">
    <property type="term" value="F:hydrolase activity"/>
    <property type="evidence" value="ECO:0007669"/>
    <property type="project" value="UniProtKB-KW"/>
</dbReference>
<dbReference type="GO" id="GO:0043571">
    <property type="term" value="P:maintenance of CRISPR repeat elements"/>
    <property type="evidence" value="ECO:0007669"/>
    <property type="project" value="UniProtKB-UniRule"/>
</dbReference>
<dbReference type="EC" id="3.1.-.-" evidence="9"/>
<dbReference type="GO" id="GO:0046872">
    <property type="term" value="F:metal ion binding"/>
    <property type="evidence" value="ECO:0007669"/>
    <property type="project" value="UniProtKB-UniRule"/>
</dbReference>
<evidence type="ECO:0000256" key="4">
    <source>
        <dbReference type="ARBA" id="ARBA00022723"/>
    </source>
</evidence>
<sequence length="106" mass="12525">MSFRFMRIIVMFDLPVETLENKREYRRFRKFLIKKGFLMMQESIYCKLALNQTMAGLIANSVKENKPSEGLVQMMLITEKQYARMEYVVGECQSQVIDSDDRVVIL</sequence>
<dbReference type="Gene3D" id="3.30.70.240">
    <property type="match status" value="1"/>
</dbReference>
<dbReference type="InterPro" id="IPR019199">
    <property type="entry name" value="Virulence_VapD/CRISPR_Cas2"/>
</dbReference>
<evidence type="ECO:0000256" key="9">
    <source>
        <dbReference type="HAMAP-Rule" id="MF_01471"/>
    </source>
</evidence>
<comment type="similarity">
    <text evidence="2 9">Belongs to the CRISPR-associated endoribonuclease Cas2 protein family.</text>
</comment>
<dbReference type="AlphaFoldDB" id="A0A4R6PZ52"/>
<comment type="subunit">
    <text evidence="9">Homodimer, forms a heterotetramer with a Cas1 homodimer.</text>
</comment>
<accession>A0A4R6PZ52</accession>
<name>A0A4R6PZ52_9FIRM</name>
<dbReference type="GO" id="GO:0004521">
    <property type="term" value="F:RNA endonuclease activity"/>
    <property type="evidence" value="ECO:0007669"/>
    <property type="project" value="InterPro"/>
</dbReference>
<evidence type="ECO:0000256" key="2">
    <source>
        <dbReference type="ARBA" id="ARBA00009959"/>
    </source>
</evidence>
<keyword evidence="11" id="KW-1185">Reference proteome</keyword>
<dbReference type="InterPro" id="IPR021127">
    <property type="entry name" value="CRISPR_associated_Cas2"/>
</dbReference>
<evidence type="ECO:0000313" key="11">
    <source>
        <dbReference type="Proteomes" id="UP000295500"/>
    </source>
</evidence>
<evidence type="ECO:0000256" key="3">
    <source>
        <dbReference type="ARBA" id="ARBA00022722"/>
    </source>
</evidence>
<dbReference type="GO" id="GO:0051607">
    <property type="term" value="P:defense response to virus"/>
    <property type="evidence" value="ECO:0007669"/>
    <property type="project" value="UniProtKB-UniRule"/>
</dbReference>
<feature type="binding site" evidence="9">
    <location>
        <position position="13"/>
    </location>
    <ligand>
        <name>Mg(2+)</name>
        <dbReference type="ChEBI" id="CHEBI:18420"/>
        <note>catalytic</note>
    </ligand>
</feature>
<evidence type="ECO:0000256" key="7">
    <source>
        <dbReference type="ARBA" id="ARBA00022842"/>
    </source>
</evidence>
<dbReference type="HAMAP" id="MF_01471">
    <property type="entry name" value="Cas2"/>
    <property type="match status" value="1"/>
</dbReference>
<keyword evidence="7 9" id="KW-0460">Magnesium</keyword>
<dbReference type="Proteomes" id="UP000295500">
    <property type="component" value="Unassembled WGS sequence"/>
</dbReference>
<proteinExistence type="inferred from homology"/>
<dbReference type="NCBIfam" id="TIGR01573">
    <property type="entry name" value="cas2"/>
    <property type="match status" value="1"/>
</dbReference>
<dbReference type="Pfam" id="PF09827">
    <property type="entry name" value="CRISPR_Cas2"/>
    <property type="match status" value="1"/>
</dbReference>
<keyword evidence="8 9" id="KW-0051">Antiviral defense</keyword>
<evidence type="ECO:0000256" key="1">
    <source>
        <dbReference type="ARBA" id="ARBA00001946"/>
    </source>
</evidence>
<dbReference type="SUPFAM" id="SSF143430">
    <property type="entry name" value="TTP0101/SSO1404-like"/>
    <property type="match status" value="1"/>
</dbReference>
<keyword evidence="4 9" id="KW-0479">Metal-binding</keyword>
<evidence type="ECO:0000313" key="10">
    <source>
        <dbReference type="EMBL" id="TDP53018.1"/>
    </source>
</evidence>
<comment type="function">
    <text evidence="9">CRISPR (clustered regularly interspaced short palindromic repeat), is an adaptive immune system that provides protection against mobile genetic elements (viruses, transposable elements and conjugative plasmids). CRISPR clusters contain sequences complementary to antecedent mobile elements and target invading nucleic acids. CRISPR clusters are transcribed and processed into CRISPR RNA (crRNA). Functions as a ssRNA-specific endoribonuclease. Involved in the integration of spacer DNA into the CRISPR cassette.</text>
</comment>
<evidence type="ECO:0000256" key="5">
    <source>
        <dbReference type="ARBA" id="ARBA00022759"/>
    </source>
</evidence>
<comment type="caution">
    <text evidence="10">The sequence shown here is derived from an EMBL/GenBank/DDBJ whole genome shotgun (WGS) entry which is preliminary data.</text>
</comment>
<organism evidence="10 11">
    <name type="scientific">Aminicella lysinilytica</name>
    <dbReference type="NCBI Taxonomy" id="433323"/>
    <lineage>
        <taxon>Bacteria</taxon>
        <taxon>Bacillati</taxon>
        <taxon>Bacillota</taxon>
        <taxon>Clostridia</taxon>
        <taxon>Peptostreptococcales</taxon>
        <taxon>Anaerovoracaceae</taxon>
        <taxon>Aminicella</taxon>
    </lineage>
</organism>
<protein>
    <recommendedName>
        <fullName evidence="9">CRISPR-associated endoribonuclease Cas2</fullName>
        <ecNumber evidence="9">3.1.-.-</ecNumber>
    </recommendedName>
</protein>
<dbReference type="EMBL" id="SNXO01000024">
    <property type="protein sequence ID" value="TDP53018.1"/>
    <property type="molecule type" value="Genomic_DNA"/>
</dbReference>